<organism evidence="6 7">
    <name type="scientific">Litorilituus sediminis</name>
    <dbReference type="NCBI Taxonomy" id="718192"/>
    <lineage>
        <taxon>Bacteria</taxon>
        <taxon>Pseudomonadati</taxon>
        <taxon>Pseudomonadota</taxon>
        <taxon>Gammaproteobacteria</taxon>
        <taxon>Alteromonadales</taxon>
        <taxon>Colwelliaceae</taxon>
        <taxon>Litorilituus</taxon>
    </lineage>
</organism>
<gene>
    <name evidence="6" type="ORF">EMK97_10505</name>
</gene>
<keyword evidence="4" id="KW-0812">Transmembrane</keyword>
<dbReference type="GO" id="GO:0003700">
    <property type="term" value="F:DNA-binding transcription factor activity"/>
    <property type="evidence" value="ECO:0007669"/>
    <property type="project" value="InterPro"/>
</dbReference>
<evidence type="ECO:0000313" key="6">
    <source>
        <dbReference type="EMBL" id="QBG36111.1"/>
    </source>
</evidence>
<dbReference type="Pfam" id="PF12833">
    <property type="entry name" value="HTH_18"/>
    <property type="match status" value="1"/>
</dbReference>
<reference evidence="6 7" key="1">
    <citation type="submission" date="2018-12" db="EMBL/GenBank/DDBJ databases">
        <title>Complete genome of Litorilituus sediminis.</title>
        <authorList>
            <person name="Liu A."/>
            <person name="Rong J."/>
        </authorList>
    </citation>
    <scope>NUCLEOTIDE SEQUENCE [LARGE SCALE GENOMIC DNA]</scope>
    <source>
        <strain evidence="6 7">JCM 17549</strain>
    </source>
</reference>
<keyword evidence="1" id="KW-0805">Transcription regulation</keyword>
<dbReference type="OrthoDB" id="345413at2"/>
<feature type="transmembrane region" description="Helical" evidence="4">
    <location>
        <begin position="34"/>
        <end position="61"/>
    </location>
</feature>
<dbReference type="GO" id="GO:0043565">
    <property type="term" value="F:sequence-specific DNA binding"/>
    <property type="evidence" value="ECO:0007669"/>
    <property type="project" value="InterPro"/>
</dbReference>
<evidence type="ECO:0000256" key="4">
    <source>
        <dbReference type="SAM" id="Phobius"/>
    </source>
</evidence>
<feature type="transmembrane region" description="Helical" evidence="4">
    <location>
        <begin position="211"/>
        <end position="235"/>
    </location>
</feature>
<dbReference type="Gene3D" id="1.10.10.60">
    <property type="entry name" value="Homeodomain-like"/>
    <property type="match status" value="1"/>
</dbReference>
<dbReference type="InterPro" id="IPR020449">
    <property type="entry name" value="Tscrpt_reg_AraC-type_HTH"/>
</dbReference>
<dbReference type="KEGG" id="lsd:EMK97_10505"/>
<dbReference type="PRINTS" id="PR00032">
    <property type="entry name" value="HTHARAC"/>
</dbReference>
<dbReference type="PANTHER" id="PTHR43280">
    <property type="entry name" value="ARAC-FAMILY TRANSCRIPTIONAL REGULATOR"/>
    <property type="match status" value="1"/>
</dbReference>
<keyword evidence="3" id="KW-0804">Transcription</keyword>
<feature type="transmembrane region" description="Helical" evidence="4">
    <location>
        <begin position="97"/>
        <end position="117"/>
    </location>
</feature>
<feature type="transmembrane region" description="Helical" evidence="4">
    <location>
        <begin position="137"/>
        <end position="164"/>
    </location>
</feature>
<dbReference type="PROSITE" id="PS00041">
    <property type="entry name" value="HTH_ARAC_FAMILY_1"/>
    <property type="match status" value="1"/>
</dbReference>
<protein>
    <submittedName>
        <fullName evidence="6">AraC family transcriptional regulator</fullName>
    </submittedName>
</protein>
<sequence>MVNLLPTIIYSCMIGMAILALLEVFKRPNERQNLFLKGLLILLLVHLAGELLIYSGAYIYAPVLAGMQLPFQVLMGPALYFYAHASMSADKRIDKHTYALAFSGPIIVIVAMLPFIFMMSPAEKLALADPATRDPELWKIAVATCLFTTLVFIVFTFLFLVMALKLHSSHQQQLMERFSEIEQSSLAWFKPILLIWGLAWLMYAVEFSLGALGWFWFGSGVVLPIFEAIVLAMFIQQALSQKVLLESEKGVPQASQTRTSALSTEKMQQIATKLEHAMTDEKLFLQDNLSLNKLSESIAETENHISETLSQFLNTKFFQFVNGFRIEEAKKALQDTDKLITTIAYDVGFNSKSTFNTAFKKVVGYTPSAYRSSLSKNQ</sequence>
<evidence type="ECO:0000256" key="1">
    <source>
        <dbReference type="ARBA" id="ARBA00023015"/>
    </source>
</evidence>
<dbReference type="SUPFAM" id="SSF46689">
    <property type="entry name" value="Homeodomain-like"/>
    <property type="match status" value="1"/>
</dbReference>
<keyword evidence="4" id="KW-0472">Membrane</keyword>
<proteinExistence type="predicted"/>
<evidence type="ECO:0000259" key="5">
    <source>
        <dbReference type="PROSITE" id="PS01124"/>
    </source>
</evidence>
<dbReference type="InterPro" id="IPR009057">
    <property type="entry name" value="Homeodomain-like_sf"/>
</dbReference>
<evidence type="ECO:0000313" key="7">
    <source>
        <dbReference type="Proteomes" id="UP000290244"/>
    </source>
</evidence>
<keyword evidence="7" id="KW-1185">Reference proteome</keyword>
<accession>A0A4P6P3V6</accession>
<keyword evidence="2" id="KW-0238">DNA-binding</keyword>
<keyword evidence="4" id="KW-1133">Transmembrane helix</keyword>
<feature type="transmembrane region" description="Helical" evidence="4">
    <location>
        <begin position="67"/>
        <end position="85"/>
    </location>
</feature>
<feature type="domain" description="HTH araC/xylS-type" evidence="5">
    <location>
        <begin position="268"/>
        <end position="373"/>
    </location>
</feature>
<dbReference type="PROSITE" id="PS01124">
    <property type="entry name" value="HTH_ARAC_FAMILY_2"/>
    <property type="match status" value="1"/>
</dbReference>
<dbReference type="PANTHER" id="PTHR43280:SF29">
    <property type="entry name" value="ARAC-FAMILY TRANSCRIPTIONAL REGULATOR"/>
    <property type="match status" value="1"/>
</dbReference>
<dbReference type="AlphaFoldDB" id="A0A4P6P3V6"/>
<evidence type="ECO:0000256" key="3">
    <source>
        <dbReference type="ARBA" id="ARBA00023163"/>
    </source>
</evidence>
<name>A0A4P6P3V6_9GAMM</name>
<dbReference type="SMART" id="SM00342">
    <property type="entry name" value="HTH_ARAC"/>
    <property type="match status" value="1"/>
</dbReference>
<dbReference type="EMBL" id="CP034759">
    <property type="protein sequence ID" value="QBG36111.1"/>
    <property type="molecule type" value="Genomic_DNA"/>
</dbReference>
<dbReference type="Proteomes" id="UP000290244">
    <property type="component" value="Chromosome"/>
</dbReference>
<feature type="transmembrane region" description="Helical" evidence="4">
    <location>
        <begin position="185"/>
        <end position="205"/>
    </location>
</feature>
<evidence type="ECO:0000256" key="2">
    <source>
        <dbReference type="ARBA" id="ARBA00023125"/>
    </source>
</evidence>
<dbReference type="InterPro" id="IPR018062">
    <property type="entry name" value="HTH_AraC-typ_CS"/>
</dbReference>
<dbReference type="InterPro" id="IPR018060">
    <property type="entry name" value="HTH_AraC"/>
</dbReference>
<feature type="transmembrane region" description="Helical" evidence="4">
    <location>
        <begin position="6"/>
        <end position="22"/>
    </location>
</feature>